<dbReference type="InterPro" id="IPR050495">
    <property type="entry name" value="ATG22/LtaA_families"/>
</dbReference>
<keyword evidence="3" id="KW-0812">Transmembrane</keyword>
<keyword evidence="4" id="KW-1133">Transmembrane helix</keyword>
<name>A0A2J6RWW6_HYAVF</name>
<comment type="function">
    <text evidence="6">Vacuolar effluxer which mediate the efflux of amino acids resulting from autophagic degradation. The release of autophagic amino acids allows the maintenance of protein synthesis and viability during nitrogen starvation.</text>
</comment>
<evidence type="ECO:0000256" key="3">
    <source>
        <dbReference type="ARBA" id="ARBA00022692"/>
    </source>
</evidence>
<dbReference type="Pfam" id="PF11700">
    <property type="entry name" value="ATG22"/>
    <property type="match status" value="1"/>
</dbReference>
<evidence type="ECO:0000256" key="6">
    <source>
        <dbReference type="RuleBase" id="RU363073"/>
    </source>
</evidence>
<dbReference type="GO" id="GO:0006914">
    <property type="term" value="P:autophagy"/>
    <property type="evidence" value="ECO:0007669"/>
    <property type="project" value="UniProtKB-KW"/>
</dbReference>
<dbReference type="EMBL" id="KZ613942">
    <property type="protein sequence ID" value="PMD43014.1"/>
    <property type="molecule type" value="Genomic_DNA"/>
</dbReference>
<protein>
    <recommendedName>
        <fullName evidence="6">Autophagy-related protein</fullName>
    </recommendedName>
</protein>
<dbReference type="GO" id="GO:0005774">
    <property type="term" value="C:vacuolar membrane"/>
    <property type="evidence" value="ECO:0007669"/>
    <property type="project" value="UniProtKB-SubCell"/>
</dbReference>
<dbReference type="InterPro" id="IPR024671">
    <property type="entry name" value="Atg22-like"/>
</dbReference>
<dbReference type="InterPro" id="IPR020846">
    <property type="entry name" value="MFS_dom"/>
</dbReference>
<evidence type="ECO:0000313" key="8">
    <source>
        <dbReference type="EMBL" id="PMD43014.1"/>
    </source>
</evidence>
<keyword evidence="6" id="KW-0926">Vacuole</keyword>
<keyword evidence="2 6" id="KW-0813">Transport</keyword>
<dbReference type="PANTHER" id="PTHR23519:SF4">
    <property type="entry name" value="AUTOPHAGY-RELATED PROTEIN"/>
    <property type="match status" value="1"/>
</dbReference>
<keyword evidence="5" id="KW-0472">Membrane</keyword>
<keyword evidence="6" id="KW-0029">Amino-acid transport</keyword>
<evidence type="ECO:0000259" key="7">
    <source>
        <dbReference type="PROSITE" id="PS50850"/>
    </source>
</evidence>
<dbReference type="PANTHER" id="PTHR23519">
    <property type="entry name" value="AUTOPHAGY-RELATED PROTEIN 22"/>
    <property type="match status" value="1"/>
</dbReference>
<evidence type="ECO:0000256" key="4">
    <source>
        <dbReference type="ARBA" id="ARBA00022989"/>
    </source>
</evidence>
<keyword evidence="9" id="KW-1185">Reference proteome</keyword>
<sequence>MSEVTPRGYENMLFGLFGITNRDSSIIGPNVVQAIVNAMNNNWTGFPFLFALCFAASVVI</sequence>
<dbReference type="PROSITE" id="PS50850">
    <property type="entry name" value="MFS"/>
    <property type="match status" value="1"/>
</dbReference>
<evidence type="ECO:0000256" key="1">
    <source>
        <dbReference type="ARBA" id="ARBA00004127"/>
    </source>
</evidence>
<accession>A0A2J6RWW6</accession>
<dbReference type="GO" id="GO:0022857">
    <property type="term" value="F:transmembrane transporter activity"/>
    <property type="evidence" value="ECO:0007669"/>
    <property type="project" value="InterPro"/>
</dbReference>
<evidence type="ECO:0000313" key="9">
    <source>
        <dbReference type="Proteomes" id="UP000235786"/>
    </source>
</evidence>
<keyword evidence="6" id="KW-0072">Autophagy</keyword>
<dbReference type="GO" id="GO:0006865">
    <property type="term" value="P:amino acid transport"/>
    <property type="evidence" value="ECO:0007669"/>
    <property type="project" value="UniProtKB-KW"/>
</dbReference>
<evidence type="ECO:0000256" key="5">
    <source>
        <dbReference type="ARBA" id="ARBA00023136"/>
    </source>
</evidence>
<comment type="similarity">
    <text evidence="6">Belongs to the ATG22 family.</text>
</comment>
<reference evidence="8 9" key="1">
    <citation type="submission" date="2016-04" db="EMBL/GenBank/DDBJ databases">
        <title>A degradative enzymes factory behind the ericoid mycorrhizal symbiosis.</title>
        <authorList>
            <consortium name="DOE Joint Genome Institute"/>
            <person name="Martino E."/>
            <person name="Morin E."/>
            <person name="Grelet G."/>
            <person name="Kuo A."/>
            <person name="Kohler A."/>
            <person name="Daghino S."/>
            <person name="Barry K."/>
            <person name="Choi C."/>
            <person name="Cichocki N."/>
            <person name="Clum A."/>
            <person name="Copeland A."/>
            <person name="Hainaut M."/>
            <person name="Haridas S."/>
            <person name="Labutti K."/>
            <person name="Lindquist E."/>
            <person name="Lipzen A."/>
            <person name="Khouja H.-R."/>
            <person name="Murat C."/>
            <person name="Ohm R."/>
            <person name="Olson A."/>
            <person name="Spatafora J."/>
            <person name="Veneault-Fourrey C."/>
            <person name="Henrissat B."/>
            <person name="Grigoriev I."/>
            <person name="Martin F."/>
            <person name="Perotto S."/>
        </authorList>
    </citation>
    <scope>NUCLEOTIDE SEQUENCE [LARGE SCALE GENOMIC DNA]</scope>
    <source>
        <strain evidence="8 9">F</strain>
    </source>
</reference>
<proteinExistence type="inferred from homology"/>
<dbReference type="OrthoDB" id="42657at2759"/>
<gene>
    <name evidence="8" type="ORF">L207DRAFT_631182</name>
</gene>
<organism evidence="8 9">
    <name type="scientific">Hyaloscypha variabilis (strain UAMH 11265 / GT02V1 / F)</name>
    <name type="common">Meliniomyces variabilis</name>
    <dbReference type="NCBI Taxonomy" id="1149755"/>
    <lineage>
        <taxon>Eukaryota</taxon>
        <taxon>Fungi</taxon>
        <taxon>Dikarya</taxon>
        <taxon>Ascomycota</taxon>
        <taxon>Pezizomycotina</taxon>
        <taxon>Leotiomycetes</taxon>
        <taxon>Helotiales</taxon>
        <taxon>Hyaloscyphaceae</taxon>
        <taxon>Hyaloscypha</taxon>
        <taxon>Hyaloscypha variabilis</taxon>
    </lineage>
</organism>
<comment type="subcellular location">
    <subcellularLocation>
        <location evidence="1">Endomembrane system</location>
        <topology evidence="1">Multi-pass membrane protein</topology>
    </subcellularLocation>
    <subcellularLocation>
        <location evidence="6">Vacuole membrane</location>
        <topology evidence="6">Multi-pass membrane protein</topology>
    </subcellularLocation>
</comment>
<dbReference type="AlphaFoldDB" id="A0A2J6RWW6"/>
<dbReference type="GO" id="GO:0012505">
    <property type="term" value="C:endomembrane system"/>
    <property type="evidence" value="ECO:0007669"/>
    <property type="project" value="UniProtKB-SubCell"/>
</dbReference>
<evidence type="ECO:0000256" key="2">
    <source>
        <dbReference type="ARBA" id="ARBA00022448"/>
    </source>
</evidence>
<dbReference type="STRING" id="1149755.A0A2J6RWW6"/>
<dbReference type="Proteomes" id="UP000235786">
    <property type="component" value="Unassembled WGS sequence"/>
</dbReference>
<feature type="domain" description="Major facilitator superfamily (MFS) profile" evidence="7">
    <location>
        <begin position="1"/>
        <end position="60"/>
    </location>
</feature>